<dbReference type="WBParaSite" id="PSAMB.scaffold1325size32967.g12583.t1">
    <property type="protein sequence ID" value="PSAMB.scaffold1325size32967.g12583.t1"/>
    <property type="gene ID" value="PSAMB.scaffold1325size32967.g12583"/>
</dbReference>
<organism evidence="2 3">
    <name type="scientific">Plectus sambesii</name>
    <dbReference type="NCBI Taxonomy" id="2011161"/>
    <lineage>
        <taxon>Eukaryota</taxon>
        <taxon>Metazoa</taxon>
        <taxon>Ecdysozoa</taxon>
        <taxon>Nematoda</taxon>
        <taxon>Chromadorea</taxon>
        <taxon>Plectida</taxon>
        <taxon>Plectina</taxon>
        <taxon>Plectoidea</taxon>
        <taxon>Plectidae</taxon>
        <taxon>Plectus</taxon>
    </lineage>
</organism>
<dbReference type="Pfam" id="PF06579">
    <property type="entry name" value="Ly-6_related"/>
    <property type="match status" value="1"/>
</dbReference>
<reference evidence="3" key="1">
    <citation type="submission" date="2022-11" db="UniProtKB">
        <authorList>
            <consortium name="WormBaseParasite"/>
        </authorList>
    </citation>
    <scope>IDENTIFICATION</scope>
</reference>
<evidence type="ECO:0000313" key="2">
    <source>
        <dbReference type="Proteomes" id="UP000887566"/>
    </source>
</evidence>
<accession>A0A914UXM8</accession>
<dbReference type="GO" id="GO:1990834">
    <property type="term" value="P:response to odorant"/>
    <property type="evidence" value="ECO:0007669"/>
    <property type="project" value="TreeGrafter"/>
</dbReference>
<dbReference type="PANTHER" id="PTHR34722:SF2">
    <property type="entry name" value="HOMOLOG OF ODR-2 (TWO)"/>
    <property type="match status" value="1"/>
</dbReference>
<dbReference type="GO" id="GO:0042048">
    <property type="term" value="P:olfactory behavior"/>
    <property type="evidence" value="ECO:0007669"/>
    <property type="project" value="TreeGrafter"/>
</dbReference>
<keyword evidence="1" id="KW-0732">Signal</keyword>
<dbReference type="InterPro" id="IPR010558">
    <property type="entry name" value="Ly-6-related"/>
</dbReference>
<feature type="signal peptide" evidence="1">
    <location>
        <begin position="1"/>
        <end position="24"/>
    </location>
</feature>
<dbReference type="GO" id="GO:0030424">
    <property type="term" value="C:axon"/>
    <property type="evidence" value="ECO:0007669"/>
    <property type="project" value="TreeGrafter"/>
</dbReference>
<feature type="chain" id="PRO_5037572501" evidence="1">
    <location>
        <begin position="25"/>
        <end position="567"/>
    </location>
</feature>
<keyword evidence="2" id="KW-1185">Reference proteome</keyword>
<dbReference type="PANTHER" id="PTHR34722">
    <property type="entry name" value="HOMOLOG OF ODR-2 (TWO)-RELATED"/>
    <property type="match status" value="1"/>
</dbReference>
<sequence length="567" mass="63715">MQIYCSGFLVVVFVALHHLSVVAGRKCFSCMSRYYGATWEFAGYERLYLEPRSFSDYCEDPQSRVSDVLPMNCDEDDPPGTNCIMFVEDLKIGTGARGYVRGCWNSIFKWGFNRTGLAGMLKHKDFCQRFNLSQLIAGGKAHESSVLACSCSGHLCNGAASLRSNSANNAHLLASTSDFVMKLWILSAIVLVAAAQECPNYPPWRDWTDTCLWLPLREMHEKMMGACGIGMNLDSLPPVPEFEGMPTEPCGHCSLKMRCRTRPEAEGCFRVEAEKQTCHEHGDVCTFPKIELRDLGCNYRLIKTYFGQCLSRPDLPEWRAEGIKKLQALVGDMNCIEKDDQCKCCCHPYKPSVDGSTCEEQTPPVCESFGDWNDWSKCLWMPLEELQKDVTDHCAFDAWKPTEKHQSMLSKFQLPGGAEPPEKCGYCSFKLKCRKRPFEDSEGKKQCFPIEAEKKVCDSDDCPTCTDVCTLPKVLDSCDYSKTLAKVVGPKVKAVLKKLPYTMHHGLANMLGMMPHTECIEKDGECKCCCHPYKPNAEGTACELNPVCMMPEEHGVDIDWDADKSFF</sequence>
<dbReference type="Proteomes" id="UP000887566">
    <property type="component" value="Unplaced"/>
</dbReference>
<dbReference type="GO" id="GO:0043025">
    <property type="term" value="C:neuronal cell body"/>
    <property type="evidence" value="ECO:0007669"/>
    <property type="project" value="TreeGrafter"/>
</dbReference>
<proteinExistence type="predicted"/>
<evidence type="ECO:0000313" key="3">
    <source>
        <dbReference type="WBParaSite" id="PSAMB.scaffold1325size32967.g12583.t1"/>
    </source>
</evidence>
<dbReference type="AlphaFoldDB" id="A0A914UXM8"/>
<protein>
    <submittedName>
        <fullName evidence="3">Uncharacterized protein</fullName>
    </submittedName>
</protein>
<name>A0A914UXM8_9BILA</name>
<evidence type="ECO:0000256" key="1">
    <source>
        <dbReference type="SAM" id="SignalP"/>
    </source>
</evidence>